<dbReference type="PROSITE" id="PS51832">
    <property type="entry name" value="HD_GYP"/>
    <property type="match status" value="1"/>
</dbReference>
<comment type="caution">
    <text evidence="4">The sequence shown here is derived from an EMBL/GenBank/DDBJ whole genome shotgun (WGS) entry which is preliminary data.</text>
</comment>
<dbReference type="InterPro" id="IPR006674">
    <property type="entry name" value="HD_domain"/>
</dbReference>
<evidence type="ECO:0000313" key="5">
    <source>
        <dbReference type="Proteomes" id="UP001431131"/>
    </source>
</evidence>
<accession>A0AAW5E2G7</accession>
<dbReference type="InterPro" id="IPR037522">
    <property type="entry name" value="HD_GYP_dom"/>
</dbReference>
<dbReference type="Gene3D" id="1.10.3210.10">
    <property type="entry name" value="Hypothetical protein af1432"/>
    <property type="match status" value="1"/>
</dbReference>
<keyword evidence="1" id="KW-0812">Transmembrane</keyword>
<protein>
    <submittedName>
        <fullName evidence="4">HD-GYP domain-containing protein</fullName>
    </submittedName>
</protein>
<keyword evidence="1" id="KW-1133">Transmembrane helix</keyword>
<feature type="domain" description="HD" evidence="2">
    <location>
        <begin position="134"/>
        <end position="258"/>
    </location>
</feature>
<dbReference type="Proteomes" id="UP001431131">
    <property type="component" value="Unassembled WGS sequence"/>
</dbReference>
<evidence type="ECO:0000313" key="4">
    <source>
        <dbReference type="EMBL" id="MCH1624171.1"/>
    </source>
</evidence>
<feature type="transmembrane region" description="Helical" evidence="1">
    <location>
        <begin position="85"/>
        <end position="106"/>
    </location>
</feature>
<dbReference type="NCBIfam" id="TIGR00277">
    <property type="entry name" value="HDIG"/>
    <property type="match status" value="1"/>
</dbReference>
<dbReference type="CDD" id="cd00077">
    <property type="entry name" value="HDc"/>
    <property type="match status" value="1"/>
</dbReference>
<dbReference type="EMBL" id="JAKTTI010000002">
    <property type="protein sequence ID" value="MCH1624171.1"/>
    <property type="molecule type" value="Genomic_DNA"/>
</dbReference>
<dbReference type="SMART" id="SM00471">
    <property type="entry name" value="HDc"/>
    <property type="match status" value="1"/>
</dbReference>
<evidence type="ECO:0000259" key="3">
    <source>
        <dbReference type="PROSITE" id="PS51832"/>
    </source>
</evidence>
<feature type="domain" description="HD-GYP" evidence="3">
    <location>
        <begin position="112"/>
        <end position="301"/>
    </location>
</feature>
<gene>
    <name evidence="4" type="ORF">MJG50_02430</name>
</gene>
<dbReference type="InterPro" id="IPR006675">
    <property type="entry name" value="HDIG_dom"/>
</dbReference>
<sequence length="301" mass="34670">MSNRFFRWLNHPVYFQYGFYILSCICLFSNGLIPENESNYYILYIFCAIFFGIGFYNRSALFIIFVTFLIVLARFFLIPDPLSSYVAFLIYFFTYLLITFISVGLMKYAQKVKEDNVELTKALANALDSRDASTLHHSENVANYAVKIARKMKLPQDLCNVIRIGGLLHDIGKIGIPEFILKKPAKLTNEEYDIIKSHPVIGYEMINHISSFKENGVLDIVLYHHERYDGKGYPSGLKGDDIPLIARIVALADTFDAMSSKRVYRDELDLDNILTEIRKNKGSQFDPNIVDIFLSLFEQQK</sequence>
<dbReference type="Pfam" id="PF13487">
    <property type="entry name" value="HD_5"/>
    <property type="match status" value="1"/>
</dbReference>
<dbReference type="RefSeq" id="WP_240252421.1">
    <property type="nucleotide sequence ID" value="NZ_JAKTTI010000002.1"/>
</dbReference>
<dbReference type="SUPFAM" id="SSF109604">
    <property type="entry name" value="HD-domain/PDEase-like"/>
    <property type="match status" value="1"/>
</dbReference>
<dbReference type="AlphaFoldDB" id="A0AAW5E2G7"/>
<proteinExistence type="predicted"/>
<dbReference type="PROSITE" id="PS51831">
    <property type="entry name" value="HD"/>
    <property type="match status" value="1"/>
</dbReference>
<evidence type="ECO:0000259" key="2">
    <source>
        <dbReference type="PROSITE" id="PS51831"/>
    </source>
</evidence>
<feature type="transmembrane region" description="Helical" evidence="1">
    <location>
        <begin position="61"/>
        <end position="79"/>
    </location>
</feature>
<name>A0AAW5E2G7_9BACI</name>
<dbReference type="InterPro" id="IPR003607">
    <property type="entry name" value="HD/PDEase_dom"/>
</dbReference>
<reference evidence="4" key="1">
    <citation type="submission" date="2022-02" db="EMBL/GenBank/DDBJ databases">
        <title>Fredinandcohnia quinoae sp. nov. isolated from Chenopodium quinoa seeds.</title>
        <authorList>
            <person name="Saati-Santamaria Z."/>
            <person name="Flores-Felix J.D."/>
            <person name="Igual J.M."/>
            <person name="Velazquez E."/>
            <person name="Garcia-Fraile P."/>
            <person name="Martinez-Molina E."/>
        </authorList>
    </citation>
    <scope>NUCLEOTIDE SEQUENCE</scope>
    <source>
        <strain evidence="4">SECRCQ15</strain>
    </source>
</reference>
<organism evidence="4 5">
    <name type="scientific">Fredinandcohnia quinoae</name>
    <dbReference type="NCBI Taxonomy" id="2918902"/>
    <lineage>
        <taxon>Bacteria</taxon>
        <taxon>Bacillati</taxon>
        <taxon>Bacillota</taxon>
        <taxon>Bacilli</taxon>
        <taxon>Bacillales</taxon>
        <taxon>Bacillaceae</taxon>
        <taxon>Fredinandcohnia</taxon>
    </lineage>
</organism>
<keyword evidence="1" id="KW-0472">Membrane</keyword>
<evidence type="ECO:0000256" key="1">
    <source>
        <dbReference type="SAM" id="Phobius"/>
    </source>
</evidence>
<feature type="transmembrane region" description="Helical" evidence="1">
    <location>
        <begin position="39"/>
        <end position="56"/>
    </location>
</feature>
<keyword evidence="5" id="KW-1185">Reference proteome</keyword>
<feature type="transmembrane region" description="Helical" evidence="1">
    <location>
        <begin position="12"/>
        <end position="33"/>
    </location>
</feature>
<dbReference type="PANTHER" id="PTHR43155:SF2">
    <property type="entry name" value="CYCLIC DI-GMP PHOSPHODIESTERASE PA4108"/>
    <property type="match status" value="1"/>
</dbReference>
<dbReference type="PANTHER" id="PTHR43155">
    <property type="entry name" value="CYCLIC DI-GMP PHOSPHODIESTERASE PA4108-RELATED"/>
    <property type="match status" value="1"/>
</dbReference>